<accession>A0AAV4M365</accession>
<gene>
    <name evidence="2" type="ORF">BcabD6B2_57410</name>
</gene>
<evidence type="ECO:0000313" key="3">
    <source>
        <dbReference type="Proteomes" id="UP001497744"/>
    </source>
</evidence>
<dbReference type="GO" id="GO:0005829">
    <property type="term" value="C:cytosol"/>
    <property type="evidence" value="ECO:0007669"/>
    <property type="project" value="TreeGrafter"/>
</dbReference>
<dbReference type="PANTHER" id="PTHR14387:SF0">
    <property type="entry name" value="DUF2428 DOMAIN-CONTAINING PROTEIN"/>
    <property type="match status" value="1"/>
</dbReference>
<keyword evidence="3" id="KW-1185">Reference proteome</keyword>
<dbReference type="EMBL" id="BPLF01000006">
    <property type="protein sequence ID" value="GIX66305.1"/>
    <property type="molecule type" value="Genomic_DNA"/>
</dbReference>
<reference evidence="2 3" key="1">
    <citation type="submission" date="2021-06" db="EMBL/GenBank/DDBJ databases">
        <title>Genome sequence of Babesia caballi.</title>
        <authorList>
            <person name="Yamagishi J."/>
            <person name="Kidaka T."/>
            <person name="Ochi A."/>
        </authorList>
    </citation>
    <scope>NUCLEOTIDE SEQUENCE [LARGE SCALE GENOMIC DNA]</scope>
    <source>
        <strain evidence="2">USDA-D6B2</strain>
    </source>
</reference>
<feature type="compositionally biased region" description="Basic and acidic residues" evidence="1">
    <location>
        <begin position="1523"/>
        <end position="1533"/>
    </location>
</feature>
<feature type="compositionally biased region" description="Basic and acidic residues" evidence="1">
    <location>
        <begin position="1496"/>
        <end position="1508"/>
    </location>
</feature>
<feature type="compositionally biased region" description="Basic and acidic residues" evidence="1">
    <location>
        <begin position="1"/>
        <end position="15"/>
    </location>
</feature>
<feature type="compositionally biased region" description="Low complexity" evidence="1">
    <location>
        <begin position="1390"/>
        <end position="1408"/>
    </location>
</feature>
<feature type="region of interest" description="Disordered" evidence="1">
    <location>
        <begin position="1"/>
        <end position="35"/>
    </location>
</feature>
<feature type="region of interest" description="Disordered" evidence="1">
    <location>
        <begin position="1335"/>
        <end position="1354"/>
    </location>
</feature>
<comment type="caution">
    <text evidence="2">The sequence shown here is derived from an EMBL/GenBank/DDBJ whole genome shotgun (WGS) entry which is preliminary data.</text>
</comment>
<dbReference type="InterPro" id="IPR051954">
    <property type="entry name" value="tRNA_methyltransferase_THADA"/>
</dbReference>
<organism evidence="2 3">
    <name type="scientific">Babesia caballi</name>
    <dbReference type="NCBI Taxonomy" id="5871"/>
    <lineage>
        <taxon>Eukaryota</taxon>
        <taxon>Sar</taxon>
        <taxon>Alveolata</taxon>
        <taxon>Apicomplexa</taxon>
        <taxon>Aconoidasida</taxon>
        <taxon>Piroplasmida</taxon>
        <taxon>Babesiidae</taxon>
        <taxon>Babesia</taxon>
    </lineage>
</organism>
<dbReference type="GeneID" id="94197786"/>
<sequence length="2489" mass="270815">MAEVAGDERRDRADTENMVGASSVTDGVGAAKSRKVPAFSKSQQLRETYAEVVRAAAENADWRFDLKDISHELPRGQIAKALFDLDQYIRDAVLARSASEFPGSLSEVVAKIGVYVMELFLEAEWLCLSKGFSSTCTALLRRVDATALSAIISQCLRRRGAAQEKEALHRRISDLHALANCDELLKLMGDDALWAGMRMVAQVGFETHRAPERTGIVSASDAVSYHKSRISALKALNLLLFNRRPRRTLLWRDQEEREELNRTLRAIMRVMGSATSDRDVLCQCGASAVGLLHAVHYADAPTRFEEAIGRFLGAHDRMRRKFEGDEGACLTADEDALGRCDFARPEELADLLLSLPSLGCLSIVRGMLTFLYSVHAKADAERGVSGDKLNGQPELESSHPCSTVDQGPTGFMVEALRRCHRIFKTATDTCLRVDINYATLQGVQLMMSFITKHTFHCDVLYQCLLELPELIFTFWTRKVRRISNLAVCTWMKLMELSFALADEEKDPVVVGYTQRLVQAATVSFGSNLKLRYLALQNLLRYVGPEEILRMQPFLIPHLFCSLSVPAIKGCATVFLTELLTKVYETAQGMCRARGGEVSSGIKTGMLALQCLTYPTVIAVLHSRQLQMPCPADGRLAPPQDVSKEQLELRACALADSFKNIFGKIHKDYVFEMLRLSTCFTKCDFYQCLSKAEQEALNAPGPYLVKPCGDFAGYIGELVGQMGARTGAGAVERIMRLEAPFNFAESICLWNARGLNSVEFVEAVVEGEGLQGVVINDSPGEFRFDPRTLGNYPQVRLFYIPLQKMRDGLTHIKSDLCLNVLKAVACSPKTKQPVDRLEMELMLYALHHCMKTSLPSFRQHFVASVKPFIRRMLAIVTAQPGLLEEVLRERVAVVRLDHTGFVLRTEGEAGEGGDDARSVVARHCAYMRLMLEVMMATINPCTSDFKNTTALELLHMTFQMLAEEGVSVAQLGWLFTEGVIAPLYMALFYMSTRQQELIMKILLMVPAPVLREALRRHRGGGTLGYVVNKAASSLWSVKTLPYMAGSKALALLLRGVPGGEGARRALEQGDLVAAVDGEGSDAEGQHEVVICVLEYLLRQLEVVCGRLDVHVDVNEPERAACPAGLLSLISHYMDSIPVSCYSKVVNTTRFAGIVDAFYANAKRVSNHILKYVGRESDLDDGEARDYQIDCRGHLITQSKTYDFDCTSTVDKNYLDCCLCGGGFECFKVKLLSTPKCSVPDDSNLRPFTVLCWKSIFEFCAAMRSMLQWILPQTRAERGGRGPGDERAALLREDKRHGAVFDHRADVVQALWVHGRVCGPHDVDMQEARHFGATVPPQGVAHRAAGPAQGLRGERRAVARDVRDAARFAPAVGAHRAVLHVRPQGGERPAQADSAASGGEHAAGAVQRGAAGRRGEGGRARGGGHPDTLAQHPVRPLPVQGAAVVEQRPRGAGALREPAEHGARRLVGAQLGGAALFLGAAPPRGERRQPGVDGRAAGPEDRAVQQRRAVEPAQRGTGGGAGDDGGQRGELRDAEPGAGVRGAVPELRVCLQLPQPDTAVLVPAGGRVYAVGKRGCDTALVQRLDPLHGGENPGEELHGHLAGELVRAVGQKLPFDFGGSELQQPRQRAAADDQRVFAPDGSFTLDQLSEVENDVASGRLSDVEGLLTSQSHANVVLVTLYVVTLTARCFENVVQVLAILEKLWLLHGKTASFEDVAVNLEHAATPGNAQVIECGTLLALIASSVLGGDVHRRCRQVIKVGTQRVSIANGNLETLLRNFDRIREDDMVKVKAASTLVDAVFLLTRSCAPGYEDRGDDTGPFVEFCGFLLRELRCNSSRPRVLEAALERVAHLVERQQLMRCNAAELRALWEVGLCVMSGSPQFFVYISTFRLFNALGLQQLGGGQAAPSVFGEAWAERFRSVVSERMLYNSAFLVESWRSCHLYALLRGSDVGGGHILALGAGMLLKAIDPGMDVAVRTAVAETLCDTGLPPTRGGRYEKDASGMYALHAIAALLVMLQDESEGVRAMAVSCCARVIQQGASSDLASRKAHICMERLLAFALSALPAEWAVRLFDQLTMLDADLYNQINYKLERVQQGVLQRRVSLTTAALDCAPGAAGSLAVLAEMDTVFNVEPQNMYTETLLYMVQVDRLLCRFVRSCADGGTLQVAKANTAATLCGFVRDNAVRIMGTLESHLLRNYEIDARRVPEAAAHALAADPLVLSCCVAGFARSCLYVMWPQGSCNGERGQELLSADWERVDVFRRLLATAGKVWEKQVNEGGAGAARAAAQPVLIVFGFHVGEAQLLVLGRSALVGLGRQVAVFAGVRRAGAHEGVVGWVVDDQGEGLRELAAGELPQPANGLPQARVVLRGGVAQQERVGLLQALHELPEQSLHGGEDGADGARRHFEVQVGDTHRGGLGNDHVAVQVAGMVYIERPALGAVLVAAAGLDLVRLGAARVAGERHDDAGAEAGHHCGDCRRRSGTYRLRRSC</sequence>
<feature type="region of interest" description="Disordered" evidence="1">
    <location>
        <begin position="1477"/>
        <end position="1537"/>
    </location>
</feature>
<feature type="region of interest" description="Disordered" evidence="1">
    <location>
        <begin position="383"/>
        <end position="403"/>
    </location>
</feature>
<evidence type="ECO:0000313" key="2">
    <source>
        <dbReference type="EMBL" id="GIX66305.1"/>
    </source>
</evidence>
<proteinExistence type="predicted"/>
<name>A0AAV4M365_BABCB</name>
<evidence type="ECO:0000256" key="1">
    <source>
        <dbReference type="SAM" id="MobiDB-lite"/>
    </source>
</evidence>
<dbReference type="PANTHER" id="PTHR14387">
    <property type="entry name" value="THADA/DEATH RECEPTOR INTERACTING PROTEIN"/>
    <property type="match status" value="1"/>
</dbReference>
<protein>
    <submittedName>
        <fullName evidence="2">Thyroid adenoma-associated protein, putative</fullName>
    </submittedName>
</protein>
<feature type="region of interest" description="Disordered" evidence="1">
    <location>
        <begin position="1380"/>
        <end position="1434"/>
    </location>
</feature>
<dbReference type="Proteomes" id="UP001497744">
    <property type="component" value="Unassembled WGS sequence"/>
</dbReference>
<dbReference type="GO" id="GO:0030488">
    <property type="term" value="P:tRNA methylation"/>
    <property type="evidence" value="ECO:0007669"/>
    <property type="project" value="TreeGrafter"/>
</dbReference>
<dbReference type="RefSeq" id="XP_067718374.1">
    <property type="nucleotide sequence ID" value="XM_067862273.1"/>
</dbReference>